<reference evidence="2" key="1">
    <citation type="submission" date="2022-11" db="UniProtKB">
        <authorList>
            <consortium name="WormBaseParasite"/>
        </authorList>
    </citation>
    <scope>IDENTIFICATION</scope>
</reference>
<sequence>MCMTAMKKTGNGDLKVTCDMNCLEVGTVGGGTILQAQQSMLDMLGCRGSNAAEPGANARRLAKIICAAVVAGEVSLLAALDNDDLVKSHMTMNRSKLDLHSASDSAFIRQHLATNSIPTVPKSTANLSTPTTRIQNKNSGLVVVDKVVKKMKHSDCFHLESDRVSDCQSWWSVLLDHSSF</sequence>
<evidence type="ECO:0000313" key="1">
    <source>
        <dbReference type="Proteomes" id="UP000887576"/>
    </source>
</evidence>
<protein>
    <submittedName>
        <fullName evidence="2">Hydroxymethylglutaryl-CoA reductase (NADPH)</fullName>
    </submittedName>
</protein>
<dbReference type="WBParaSite" id="JU765_v2.g666.t1">
    <property type="protein sequence ID" value="JU765_v2.g666.t1"/>
    <property type="gene ID" value="JU765_v2.g666"/>
</dbReference>
<accession>A0AC34RH38</accession>
<organism evidence="1 2">
    <name type="scientific">Panagrolaimus sp. JU765</name>
    <dbReference type="NCBI Taxonomy" id="591449"/>
    <lineage>
        <taxon>Eukaryota</taxon>
        <taxon>Metazoa</taxon>
        <taxon>Ecdysozoa</taxon>
        <taxon>Nematoda</taxon>
        <taxon>Chromadorea</taxon>
        <taxon>Rhabditida</taxon>
        <taxon>Tylenchina</taxon>
        <taxon>Panagrolaimomorpha</taxon>
        <taxon>Panagrolaimoidea</taxon>
        <taxon>Panagrolaimidae</taxon>
        <taxon>Panagrolaimus</taxon>
    </lineage>
</organism>
<evidence type="ECO:0000313" key="2">
    <source>
        <dbReference type="WBParaSite" id="JU765_v2.g666.t1"/>
    </source>
</evidence>
<dbReference type="Proteomes" id="UP000887576">
    <property type="component" value="Unplaced"/>
</dbReference>
<name>A0AC34RH38_9BILA</name>
<proteinExistence type="predicted"/>